<dbReference type="Pfam" id="PF12833">
    <property type="entry name" value="HTH_18"/>
    <property type="match status" value="1"/>
</dbReference>
<dbReference type="PANTHER" id="PTHR43280:SF28">
    <property type="entry name" value="HTH-TYPE TRANSCRIPTIONAL ACTIVATOR RHAS"/>
    <property type="match status" value="1"/>
</dbReference>
<dbReference type="InterPro" id="IPR041522">
    <property type="entry name" value="CdaR_GGDEF"/>
</dbReference>
<evidence type="ECO:0000313" key="6">
    <source>
        <dbReference type="EMBL" id="QNO17493.1"/>
    </source>
</evidence>
<dbReference type="GO" id="GO:0003700">
    <property type="term" value="F:DNA-binding transcription factor activity"/>
    <property type="evidence" value="ECO:0007669"/>
    <property type="project" value="InterPro"/>
</dbReference>
<name>A0A7G9WFN1_9FIRM</name>
<feature type="transmembrane region" description="Helical" evidence="4">
    <location>
        <begin position="322"/>
        <end position="342"/>
    </location>
</feature>
<dbReference type="PROSITE" id="PS00041">
    <property type="entry name" value="HTH_ARAC_FAMILY_1"/>
    <property type="match status" value="1"/>
</dbReference>
<protein>
    <submittedName>
        <fullName evidence="6">AraC family transcriptional regulator</fullName>
    </submittedName>
</protein>
<dbReference type="InterPro" id="IPR018062">
    <property type="entry name" value="HTH_AraC-typ_CS"/>
</dbReference>
<dbReference type="PROSITE" id="PS01124">
    <property type="entry name" value="HTH_ARAC_FAMILY_2"/>
    <property type="match status" value="1"/>
</dbReference>
<gene>
    <name evidence="6" type="ORF">H6X83_11190</name>
</gene>
<dbReference type="AlphaFoldDB" id="A0A7G9WFN1"/>
<evidence type="ECO:0000256" key="3">
    <source>
        <dbReference type="ARBA" id="ARBA00023163"/>
    </source>
</evidence>
<feature type="transmembrane region" description="Helical" evidence="4">
    <location>
        <begin position="25"/>
        <end position="45"/>
    </location>
</feature>
<sequence>MRFSRIREDWQKLRRTISSYRPYKYFFLCLLLPLAILVSLSVIYYCNYSYRTRANLQQTAQDRMSSVSTFLNSTVKKVQVNSRLLISSQGFYDLFYNVTTKEDTTTIYTAAKTLLNYNATLDMVDNSFLYLRGQKTVLSSDGLTNESIFFNRSYVFTTYKGNYWAGFDSASYGFSLLPPTVIAKITSADSTTITRHRVIPVVTAALTESKSNNLFVVCLNQDTLDNALQNFREYDDEVIIVTDKSGSIIASTDHTKAQEMLADPKVKQHLLASDSDKSEQINVHNNSYVFSTGVSSFSYAKYHFISAVPKSSFYKPMQTTNLFFLIIICMTAATFAMLIFVFRRYILNPMQTLVGSIAHKGTETGANDSNIVDFLANRVGDMQKDISALVPILSEQHLLSLMTNPDAAAQSLPYSSSVDSLPHAHFCVATVQAQFSPSFWTSFTDEDRHKVIKFLLQVLKVQLSKGYVCHVINLQKNQIAIVLNIPEQFKAEELISELSTVLDFFKYDASLIRFSAGISRSCVELPMLHLAYREARAAMDSVPDAGPAEQCIQIYSGSTDRVYYTFTTAQDNQLYYSILQGSYADAHAVLNSIVEQNAAKHLPHSEAVKLRQYIFACICRAVKASGNLMPWNDSFHDISNDFDSADADTVNTFLHELIDRTAQKAAPRRQFSIKDVTDYIDTHYQEDLYLEYVAEKFGVTDKYLSKAFKESVHVNFHDYLNRVRMDVAKKLLTTTKQTVTEVGQAVGFNTHSTFFRVFKSLEGISPTDYRRLNQH</sequence>
<dbReference type="InterPro" id="IPR009057">
    <property type="entry name" value="Homeodomain-like_sf"/>
</dbReference>
<evidence type="ECO:0000256" key="4">
    <source>
        <dbReference type="SAM" id="Phobius"/>
    </source>
</evidence>
<keyword evidence="2" id="KW-0238">DNA-binding</keyword>
<keyword evidence="4" id="KW-0472">Membrane</keyword>
<organism evidence="6 7">
    <name type="scientific">Caproicibacterium amylolyticum</name>
    <dbReference type="NCBI Taxonomy" id="2766537"/>
    <lineage>
        <taxon>Bacteria</taxon>
        <taxon>Bacillati</taxon>
        <taxon>Bacillota</taxon>
        <taxon>Clostridia</taxon>
        <taxon>Eubacteriales</taxon>
        <taxon>Oscillospiraceae</taxon>
        <taxon>Caproicibacterium</taxon>
    </lineage>
</organism>
<feature type="domain" description="HTH araC/xylS-type" evidence="5">
    <location>
        <begin position="674"/>
        <end position="772"/>
    </location>
</feature>
<keyword evidence="4" id="KW-0812">Transmembrane</keyword>
<dbReference type="Pfam" id="PF17853">
    <property type="entry name" value="GGDEF_2"/>
    <property type="match status" value="1"/>
</dbReference>
<dbReference type="SUPFAM" id="SSF46689">
    <property type="entry name" value="Homeodomain-like"/>
    <property type="match status" value="2"/>
</dbReference>
<keyword evidence="4" id="KW-1133">Transmembrane helix</keyword>
<dbReference type="SMART" id="SM00342">
    <property type="entry name" value="HTH_ARAC"/>
    <property type="match status" value="1"/>
</dbReference>
<reference evidence="6 7" key="1">
    <citation type="submission" date="2020-08" db="EMBL/GenBank/DDBJ databases">
        <authorList>
            <person name="Ren C."/>
            <person name="Gu Y."/>
            <person name="Xu Y."/>
        </authorList>
    </citation>
    <scope>NUCLEOTIDE SEQUENCE [LARGE SCALE GENOMIC DNA]</scope>
    <source>
        <strain evidence="6 7">LBM18003</strain>
    </source>
</reference>
<dbReference type="RefSeq" id="WP_212506564.1">
    <property type="nucleotide sequence ID" value="NZ_CP060696.1"/>
</dbReference>
<evidence type="ECO:0000256" key="2">
    <source>
        <dbReference type="ARBA" id="ARBA00023125"/>
    </source>
</evidence>
<dbReference type="Gene3D" id="1.10.10.60">
    <property type="entry name" value="Homeodomain-like"/>
    <property type="match status" value="2"/>
</dbReference>
<keyword evidence="3" id="KW-0804">Transcription</keyword>
<dbReference type="KEGG" id="caml:H6X83_11190"/>
<dbReference type="GO" id="GO:0043565">
    <property type="term" value="F:sequence-specific DNA binding"/>
    <property type="evidence" value="ECO:0007669"/>
    <property type="project" value="InterPro"/>
</dbReference>
<evidence type="ECO:0000313" key="7">
    <source>
        <dbReference type="Proteomes" id="UP000516046"/>
    </source>
</evidence>
<keyword evidence="1" id="KW-0805">Transcription regulation</keyword>
<evidence type="ECO:0000259" key="5">
    <source>
        <dbReference type="PROSITE" id="PS01124"/>
    </source>
</evidence>
<dbReference type="InterPro" id="IPR018060">
    <property type="entry name" value="HTH_AraC"/>
</dbReference>
<dbReference type="Proteomes" id="UP000516046">
    <property type="component" value="Chromosome"/>
</dbReference>
<evidence type="ECO:0000256" key="1">
    <source>
        <dbReference type="ARBA" id="ARBA00023015"/>
    </source>
</evidence>
<keyword evidence="7" id="KW-1185">Reference proteome</keyword>
<proteinExistence type="predicted"/>
<accession>A0A7G9WFN1</accession>
<dbReference type="EMBL" id="CP060696">
    <property type="protein sequence ID" value="QNO17493.1"/>
    <property type="molecule type" value="Genomic_DNA"/>
</dbReference>
<dbReference type="PANTHER" id="PTHR43280">
    <property type="entry name" value="ARAC-FAMILY TRANSCRIPTIONAL REGULATOR"/>
    <property type="match status" value="1"/>
</dbReference>